<dbReference type="EMBL" id="CP002593">
    <property type="protein sequence ID" value="AEA26115.1"/>
    <property type="molecule type" value="Genomic_DNA"/>
</dbReference>
<dbReference type="HOGENOM" id="CLU_3390988_0_0_11"/>
<dbReference type="Proteomes" id="UP000007809">
    <property type="component" value="Chromosome"/>
</dbReference>
<proteinExistence type="predicted"/>
<protein>
    <submittedName>
        <fullName evidence="1">Uncharacterized protein</fullName>
    </submittedName>
</protein>
<gene>
    <name evidence="1" type="ordered locus">Psed_3949</name>
</gene>
<sequence length="32" mass="3243">MGALSGAEVPGMVIFAMLGDRLRSAAIRVGPV</sequence>
<keyword evidence="2" id="KW-1185">Reference proteome</keyword>
<reference evidence="1 2" key="1">
    <citation type="journal article" date="2011" name="J. Bacteriol.">
        <title>Genome sequence of the 1,4-dioxane-degrading Pseudonocardia dioxanivorans strain CB1190.</title>
        <authorList>
            <person name="Sales C.M."/>
            <person name="Mahendra S."/>
            <person name="Grostern A."/>
            <person name="Parales R.E."/>
            <person name="Goodwin L.A."/>
            <person name="Woyke T."/>
            <person name="Nolan M."/>
            <person name="Lapidus A."/>
            <person name="Chertkov O."/>
            <person name="Ovchinnikova G."/>
            <person name="Sczyrba A."/>
            <person name="Alvarez-Cohen L."/>
        </authorList>
    </citation>
    <scope>NUCLEOTIDE SEQUENCE [LARGE SCALE GENOMIC DNA]</scope>
    <source>
        <strain evidence="2">ATCC 55486 / DSM 44775 / JCM 13855 / CB1190</strain>
    </source>
</reference>
<name>F4CPT2_PSEUX</name>
<evidence type="ECO:0000313" key="1">
    <source>
        <dbReference type="EMBL" id="AEA26115.1"/>
    </source>
</evidence>
<dbReference type="KEGG" id="pdx:Psed_3949"/>
<evidence type="ECO:0000313" key="2">
    <source>
        <dbReference type="Proteomes" id="UP000007809"/>
    </source>
</evidence>
<dbReference type="AlphaFoldDB" id="F4CPT2"/>
<organism evidence="1 2">
    <name type="scientific">Pseudonocardia dioxanivorans (strain ATCC 55486 / DSM 44775 / JCM 13855 / CB1190)</name>
    <dbReference type="NCBI Taxonomy" id="675635"/>
    <lineage>
        <taxon>Bacteria</taxon>
        <taxon>Bacillati</taxon>
        <taxon>Actinomycetota</taxon>
        <taxon>Actinomycetes</taxon>
        <taxon>Pseudonocardiales</taxon>
        <taxon>Pseudonocardiaceae</taxon>
        <taxon>Pseudonocardia</taxon>
    </lineage>
</organism>
<accession>F4CPT2</accession>